<evidence type="ECO:0000256" key="1">
    <source>
        <dbReference type="ARBA" id="ARBA00008903"/>
    </source>
</evidence>
<dbReference type="PANTHER" id="PTHR13812:SF19">
    <property type="entry name" value="KETIMINE REDUCTASE MU-CRYSTALLIN"/>
    <property type="match status" value="1"/>
</dbReference>
<comment type="caution">
    <text evidence="2">The sequence shown here is derived from an EMBL/GenBank/DDBJ whole genome shotgun (WGS) entry which is preliminary data.</text>
</comment>
<accession>A0A1C7Z0G0</accession>
<dbReference type="Gene3D" id="3.40.50.720">
    <property type="entry name" value="NAD(P)-binding Rossmann-like Domain"/>
    <property type="match status" value="1"/>
</dbReference>
<dbReference type="PIRSF" id="PIRSF001439">
    <property type="entry name" value="CryM"/>
    <property type="match status" value="1"/>
</dbReference>
<dbReference type="EMBL" id="LGSI01000074">
    <property type="protein sequence ID" value="OCR21625.1"/>
    <property type="molecule type" value="Genomic_DNA"/>
</dbReference>
<evidence type="ECO:0000313" key="2">
    <source>
        <dbReference type="EMBL" id="OCR21625.1"/>
    </source>
</evidence>
<dbReference type="SUPFAM" id="SSF51735">
    <property type="entry name" value="NAD(P)-binding Rossmann-fold domains"/>
    <property type="match status" value="1"/>
</dbReference>
<dbReference type="GO" id="GO:0005737">
    <property type="term" value="C:cytoplasm"/>
    <property type="evidence" value="ECO:0007669"/>
    <property type="project" value="TreeGrafter"/>
</dbReference>
<dbReference type="PANTHER" id="PTHR13812">
    <property type="entry name" value="KETIMINE REDUCTASE MU-CRYSTALLIN"/>
    <property type="match status" value="1"/>
</dbReference>
<dbReference type="Gene3D" id="3.30.1780.10">
    <property type="entry name" value="ornithine cyclodeaminase, domain 1"/>
    <property type="match status" value="1"/>
</dbReference>
<dbReference type="AlphaFoldDB" id="A0A1C7Z0G0"/>
<evidence type="ECO:0000313" key="3">
    <source>
        <dbReference type="Proteomes" id="UP000093104"/>
    </source>
</evidence>
<proteinExistence type="inferred from homology"/>
<reference evidence="2 3" key="1">
    <citation type="submission" date="2015-07" db="EMBL/GenBank/DDBJ databases">
        <title>Draft genome sequence of a diazotrophic, plant growth-promoting rhizobacterium of the Pseudomonas syringae complex.</title>
        <authorList>
            <person name="Patten C.L."/>
            <person name="Jeong H."/>
        </authorList>
    </citation>
    <scope>NUCLEOTIDE SEQUENCE [LARGE SCALE GENOMIC DNA]</scope>
    <source>
        <strain evidence="2 3">GR12-2</strain>
    </source>
</reference>
<name>A0A1C7Z0G0_PSESX</name>
<dbReference type="RefSeq" id="WP_065836552.1">
    <property type="nucleotide sequence ID" value="NZ_LGSI01000074.1"/>
</dbReference>
<dbReference type="InterPro" id="IPR036291">
    <property type="entry name" value="NAD(P)-bd_dom_sf"/>
</dbReference>
<sequence>MSEASTLLWIDAQRVHRLLDYRRLVQALREAHLQPMPISEDVCMDEPGAGSGNNFLLLPAWSGQRMMGVKLLSVFPDNVRARVPLPTVQGIYAAFDGRTGTPLFIADGAALTLRKTAADSALGLELLAPVNVSTLLMIGAGDMAGPLVEAFIQIRPSLTRVLLWNRTMPRAEALAARLQASGIDCQVVTDLDQALPLADVVCSATMSQQPLIKGALLKAGAHVNLVGSWQEDMREADDATIARAQIYVDSREVSRHSGDLLQPVVSGLISWADVRADLFELCQGFEIPNLEAGQVTLFKNAGGAHLDLFAAQFLATEVGVEWAS</sequence>
<dbReference type="Pfam" id="PF02423">
    <property type="entry name" value="OCD_Mu_crystall"/>
    <property type="match status" value="1"/>
</dbReference>
<dbReference type="GO" id="GO:0016491">
    <property type="term" value="F:oxidoreductase activity"/>
    <property type="evidence" value="ECO:0007669"/>
    <property type="project" value="UniProtKB-ARBA"/>
</dbReference>
<protein>
    <recommendedName>
        <fullName evidence="4">Ornithine cyclodeaminase</fullName>
    </recommendedName>
</protein>
<dbReference type="FunFam" id="3.40.50.720:FF:000311">
    <property type="entry name" value="Ornithine cyclodeaminase"/>
    <property type="match status" value="1"/>
</dbReference>
<gene>
    <name evidence="2" type="ORF">AFK24_29165</name>
</gene>
<dbReference type="InterPro" id="IPR003462">
    <property type="entry name" value="ODC_Mu_crystall"/>
</dbReference>
<dbReference type="GO" id="GO:0019752">
    <property type="term" value="P:carboxylic acid metabolic process"/>
    <property type="evidence" value="ECO:0007669"/>
    <property type="project" value="UniProtKB-ARBA"/>
</dbReference>
<organism evidence="2 3">
    <name type="scientific">Pseudomonas syringae</name>
    <dbReference type="NCBI Taxonomy" id="317"/>
    <lineage>
        <taxon>Bacteria</taxon>
        <taxon>Pseudomonadati</taxon>
        <taxon>Pseudomonadota</taxon>
        <taxon>Gammaproteobacteria</taxon>
        <taxon>Pseudomonadales</taxon>
        <taxon>Pseudomonadaceae</taxon>
        <taxon>Pseudomonas</taxon>
    </lineage>
</organism>
<comment type="similarity">
    <text evidence="1">Belongs to the ornithine cyclodeaminase/mu-crystallin family.</text>
</comment>
<dbReference type="Proteomes" id="UP000093104">
    <property type="component" value="Unassembled WGS sequence"/>
</dbReference>
<evidence type="ECO:0008006" key="4">
    <source>
        <dbReference type="Google" id="ProtNLM"/>
    </source>
</evidence>
<dbReference type="InterPro" id="IPR023401">
    <property type="entry name" value="ODC_N"/>
</dbReference>